<protein>
    <submittedName>
        <fullName evidence="2">Uncharacterized protein</fullName>
    </submittedName>
</protein>
<name>A0A2P2KBM3_RHIMU</name>
<evidence type="ECO:0000256" key="1">
    <source>
        <dbReference type="SAM" id="Phobius"/>
    </source>
</evidence>
<accession>A0A2P2KBM3</accession>
<organism evidence="2">
    <name type="scientific">Rhizophora mucronata</name>
    <name type="common">Asiatic mangrove</name>
    <dbReference type="NCBI Taxonomy" id="61149"/>
    <lineage>
        <taxon>Eukaryota</taxon>
        <taxon>Viridiplantae</taxon>
        <taxon>Streptophyta</taxon>
        <taxon>Embryophyta</taxon>
        <taxon>Tracheophyta</taxon>
        <taxon>Spermatophyta</taxon>
        <taxon>Magnoliopsida</taxon>
        <taxon>eudicotyledons</taxon>
        <taxon>Gunneridae</taxon>
        <taxon>Pentapetalae</taxon>
        <taxon>rosids</taxon>
        <taxon>fabids</taxon>
        <taxon>Malpighiales</taxon>
        <taxon>Rhizophoraceae</taxon>
        <taxon>Rhizophora</taxon>
    </lineage>
</organism>
<dbReference type="EMBL" id="GGEC01022613">
    <property type="protein sequence ID" value="MBX03097.1"/>
    <property type="molecule type" value="Transcribed_RNA"/>
</dbReference>
<dbReference type="AlphaFoldDB" id="A0A2P2KBM3"/>
<keyword evidence="1" id="KW-0472">Membrane</keyword>
<sequence>MENNNLNPCLLGLHYLLPFPLKTALPLHFYLREQEMYIFFLLFHFLIQICFLCWSNFLPYFSKHWRIEPSGISSLLAIVLHDLSGL</sequence>
<evidence type="ECO:0000313" key="2">
    <source>
        <dbReference type="EMBL" id="MBX03097.1"/>
    </source>
</evidence>
<proteinExistence type="predicted"/>
<reference evidence="2" key="1">
    <citation type="submission" date="2018-02" db="EMBL/GenBank/DDBJ databases">
        <title>Rhizophora mucronata_Transcriptome.</title>
        <authorList>
            <person name="Meera S.P."/>
            <person name="Sreeshan A."/>
            <person name="Augustine A."/>
        </authorList>
    </citation>
    <scope>NUCLEOTIDE SEQUENCE</scope>
    <source>
        <tissue evidence="2">Leaf</tissue>
    </source>
</reference>
<keyword evidence="1" id="KW-1133">Transmembrane helix</keyword>
<feature type="transmembrane region" description="Helical" evidence="1">
    <location>
        <begin position="36"/>
        <end position="57"/>
    </location>
</feature>
<keyword evidence="1" id="KW-0812">Transmembrane</keyword>